<reference evidence="1 2" key="1">
    <citation type="journal article" date="2014" name="Genome Biol. Evol.">
        <title>The genome of the myxosporean Thelohanellus kitauei shows adaptations to nutrient acquisition within its fish host.</title>
        <authorList>
            <person name="Yang Y."/>
            <person name="Xiong J."/>
            <person name="Zhou Z."/>
            <person name="Huo F."/>
            <person name="Miao W."/>
            <person name="Ran C."/>
            <person name="Liu Y."/>
            <person name="Zhang J."/>
            <person name="Feng J."/>
            <person name="Wang M."/>
            <person name="Wang M."/>
            <person name="Wang L."/>
            <person name="Yao B."/>
        </authorList>
    </citation>
    <scope>NUCLEOTIDE SEQUENCE [LARGE SCALE GENOMIC DNA]</scope>
    <source>
        <strain evidence="1">Wuqing</strain>
    </source>
</reference>
<comment type="caution">
    <text evidence="1">The sequence shown here is derived from an EMBL/GenBank/DDBJ whole genome shotgun (WGS) entry which is preliminary data.</text>
</comment>
<keyword evidence="2" id="KW-1185">Reference proteome</keyword>
<proteinExistence type="predicted"/>
<sequence length="198" mass="22516">MSICHRDYRNLDHSSRSVFKSTCYPHLLLTHFSNCVCCIFICFDVWTFGLDDCIRKHRHSCIPLQVLPLKPIRWQLTTEGNEGYYIGLRRPKIAGPQRRWDSVKIDTMPAAPGLGTEARHASKGCSKELGLHEGKPIGTIMDYAALCYDRLSKCSNIKVQKNTASEIRKVGRLGEVRGENGLVRLAIRLYLFEVACYI</sequence>
<organism evidence="1 2">
    <name type="scientific">Thelohanellus kitauei</name>
    <name type="common">Myxosporean</name>
    <dbReference type="NCBI Taxonomy" id="669202"/>
    <lineage>
        <taxon>Eukaryota</taxon>
        <taxon>Metazoa</taxon>
        <taxon>Cnidaria</taxon>
        <taxon>Myxozoa</taxon>
        <taxon>Myxosporea</taxon>
        <taxon>Bivalvulida</taxon>
        <taxon>Platysporina</taxon>
        <taxon>Myxobolidae</taxon>
        <taxon>Thelohanellus</taxon>
    </lineage>
</organism>
<evidence type="ECO:0000313" key="1">
    <source>
        <dbReference type="EMBL" id="KII73558.1"/>
    </source>
</evidence>
<evidence type="ECO:0000313" key="2">
    <source>
        <dbReference type="Proteomes" id="UP000031668"/>
    </source>
</evidence>
<dbReference type="EMBL" id="JWZT01000775">
    <property type="protein sequence ID" value="KII73558.1"/>
    <property type="molecule type" value="Genomic_DNA"/>
</dbReference>
<protein>
    <submittedName>
        <fullName evidence="1">Uncharacterized protein</fullName>
    </submittedName>
</protein>
<gene>
    <name evidence="1" type="ORF">RF11_13630</name>
</gene>
<dbReference type="AlphaFoldDB" id="A0A0C2JVU8"/>
<name>A0A0C2JVU8_THEKT</name>
<accession>A0A0C2JVU8</accession>
<dbReference type="Proteomes" id="UP000031668">
    <property type="component" value="Unassembled WGS sequence"/>
</dbReference>